<proteinExistence type="predicted"/>
<evidence type="ECO:0000313" key="2">
    <source>
        <dbReference type="EnsemblMetazoa" id="PPA37447.1"/>
    </source>
</evidence>
<feature type="region of interest" description="Disordered" evidence="1">
    <location>
        <begin position="1"/>
        <end position="66"/>
    </location>
</feature>
<protein>
    <submittedName>
        <fullName evidence="2">Uncharacterized protein</fullName>
    </submittedName>
</protein>
<name>A0A2A6BSD1_PRIPA</name>
<feature type="compositionally biased region" description="Basic and acidic residues" evidence="1">
    <location>
        <begin position="1"/>
        <end position="41"/>
    </location>
</feature>
<sequence length="66" mass="7738">MEYKGQEPHTSRRPSKREAPPLLHRDGRKSCDDRKREQMKEKKGKHGAQMKAGRTANRRQKRGKPT</sequence>
<dbReference type="AlphaFoldDB" id="A0A2A6BSD1"/>
<dbReference type="EnsemblMetazoa" id="PPA37447.1">
    <property type="protein sequence ID" value="PPA37447.1"/>
    <property type="gene ID" value="WBGene00275816"/>
</dbReference>
<keyword evidence="3" id="KW-1185">Reference proteome</keyword>
<reference evidence="2" key="2">
    <citation type="submission" date="2022-06" db="UniProtKB">
        <authorList>
            <consortium name="EnsemblMetazoa"/>
        </authorList>
    </citation>
    <scope>IDENTIFICATION</scope>
    <source>
        <strain evidence="2">PS312</strain>
    </source>
</reference>
<gene>
    <name evidence="2" type="primary">WBGene00275816</name>
</gene>
<reference evidence="3" key="1">
    <citation type="journal article" date="2008" name="Nat. Genet.">
        <title>The Pristionchus pacificus genome provides a unique perspective on nematode lifestyle and parasitism.</title>
        <authorList>
            <person name="Dieterich C."/>
            <person name="Clifton S.W."/>
            <person name="Schuster L.N."/>
            <person name="Chinwalla A."/>
            <person name="Delehaunty K."/>
            <person name="Dinkelacker I."/>
            <person name="Fulton L."/>
            <person name="Fulton R."/>
            <person name="Godfrey J."/>
            <person name="Minx P."/>
            <person name="Mitreva M."/>
            <person name="Roeseler W."/>
            <person name="Tian H."/>
            <person name="Witte H."/>
            <person name="Yang S.P."/>
            <person name="Wilson R.K."/>
            <person name="Sommer R.J."/>
        </authorList>
    </citation>
    <scope>NUCLEOTIDE SEQUENCE [LARGE SCALE GENOMIC DNA]</scope>
    <source>
        <strain evidence="3">PS312</strain>
    </source>
</reference>
<evidence type="ECO:0000313" key="3">
    <source>
        <dbReference type="Proteomes" id="UP000005239"/>
    </source>
</evidence>
<organism evidence="2 3">
    <name type="scientific">Pristionchus pacificus</name>
    <name type="common">Parasitic nematode worm</name>
    <dbReference type="NCBI Taxonomy" id="54126"/>
    <lineage>
        <taxon>Eukaryota</taxon>
        <taxon>Metazoa</taxon>
        <taxon>Ecdysozoa</taxon>
        <taxon>Nematoda</taxon>
        <taxon>Chromadorea</taxon>
        <taxon>Rhabditida</taxon>
        <taxon>Rhabditina</taxon>
        <taxon>Diplogasteromorpha</taxon>
        <taxon>Diplogasteroidea</taxon>
        <taxon>Neodiplogasteridae</taxon>
        <taxon>Pristionchus</taxon>
    </lineage>
</organism>
<accession>A0A2A6BSD1</accession>
<feature type="compositionally biased region" description="Basic residues" evidence="1">
    <location>
        <begin position="56"/>
        <end position="66"/>
    </location>
</feature>
<dbReference type="Proteomes" id="UP000005239">
    <property type="component" value="Unassembled WGS sequence"/>
</dbReference>
<accession>A0A8R1YX14</accession>
<evidence type="ECO:0000256" key="1">
    <source>
        <dbReference type="SAM" id="MobiDB-lite"/>
    </source>
</evidence>